<dbReference type="EMBL" id="QGNW01001495">
    <property type="protein sequence ID" value="RVW39071.1"/>
    <property type="molecule type" value="Genomic_DNA"/>
</dbReference>
<evidence type="ECO:0000259" key="1">
    <source>
        <dbReference type="Pfam" id="PF14244"/>
    </source>
</evidence>
<dbReference type="PANTHER" id="PTHR37610">
    <property type="entry name" value="CCHC-TYPE DOMAIN-CONTAINING PROTEIN"/>
    <property type="match status" value="1"/>
</dbReference>
<evidence type="ECO:0000313" key="3">
    <source>
        <dbReference type="Proteomes" id="UP000288805"/>
    </source>
</evidence>
<dbReference type="PANTHER" id="PTHR37610:SF75">
    <property type="entry name" value="RETROTRANSPOSON COPIA-LIKE N-TERMINAL DOMAIN-CONTAINING PROTEIN"/>
    <property type="match status" value="1"/>
</dbReference>
<evidence type="ECO:0000313" key="2">
    <source>
        <dbReference type="EMBL" id="RVW39071.1"/>
    </source>
</evidence>
<gene>
    <name evidence="2" type="ORF">CK203_084122</name>
</gene>
<feature type="domain" description="Retrotransposon Copia-like N-terminal" evidence="1">
    <location>
        <begin position="16"/>
        <end position="60"/>
    </location>
</feature>
<name>A0A438DUB6_VITVI</name>
<accession>A0A438DUB6</accession>
<comment type="caution">
    <text evidence="2">The sequence shown here is derived from an EMBL/GenBank/DDBJ whole genome shotgun (WGS) entry which is preliminary data.</text>
</comment>
<protein>
    <recommendedName>
        <fullName evidence="1">Retrotransposon Copia-like N-terminal domain-containing protein</fullName>
    </recommendedName>
</protein>
<dbReference type="Proteomes" id="UP000288805">
    <property type="component" value="Unassembled WGS sequence"/>
</dbReference>
<proteinExistence type="predicted"/>
<dbReference type="InterPro" id="IPR029472">
    <property type="entry name" value="Copia-like_N"/>
</dbReference>
<sequence>MAKMDRVGTSILQGGEDASLQITAHKLNRKNYLQWSQSIKLVIQGRGKLEHLIGATKPPKEDGPTFQGWDAENSIVIACVINFMEIEIGQTYRFLPTAKDVWNDVKMAYSDLGNSAQVFEIKSKLQDTKQGSQSVNLYYNALKNLWQELDLFYKAD</sequence>
<dbReference type="AlphaFoldDB" id="A0A438DUB6"/>
<reference evidence="2 3" key="1">
    <citation type="journal article" date="2018" name="PLoS Genet.">
        <title>Population sequencing reveals clonal diversity and ancestral inbreeding in the grapevine cultivar Chardonnay.</title>
        <authorList>
            <person name="Roach M.J."/>
            <person name="Johnson D.L."/>
            <person name="Bohlmann J."/>
            <person name="van Vuuren H.J."/>
            <person name="Jones S.J."/>
            <person name="Pretorius I.S."/>
            <person name="Schmidt S.A."/>
            <person name="Borneman A.R."/>
        </authorList>
    </citation>
    <scope>NUCLEOTIDE SEQUENCE [LARGE SCALE GENOMIC DNA]</scope>
    <source>
        <strain evidence="3">cv. Chardonnay</strain>
        <tissue evidence="2">Leaf</tissue>
    </source>
</reference>
<dbReference type="Pfam" id="PF14244">
    <property type="entry name" value="Retrotran_gag_3"/>
    <property type="match status" value="1"/>
</dbReference>
<organism evidence="2 3">
    <name type="scientific">Vitis vinifera</name>
    <name type="common">Grape</name>
    <dbReference type="NCBI Taxonomy" id="29760"/>
    <lineage>
        <taxon>Eukaryota</taxon>
        <taxon>Viridiplantae</taxon>
        <taxon>Streptophyta</taxon>
        <taxon>Embryophyta</taxon>
        <taxon>Tracheophyta</taxon>
        <taxon>Spermatophyta</taxon>
        <taxon>Magnoliopsida</taxon>
        <taxon>eudicotyledons</taxon>
        <taxon>Gunneridae</taxon>
        <taxon>Pentapetalae</taxon>
        <taxon>rosids</taxon>
        <taxon>Vitales</taxon>
        <taxon>Vitaceae</taxon>
        <taxon>Viteae</taxon>
        <taxon>Vitis</taxon>
    </lineage>
</organism>